<reference evidence="5 6" key="1">
    <citation type="journal article" date="2018" name="BMC Genomics">
        <title>Genomic evidence for intraspecific hybridization in a clonal and extremely halotolerant yeast.</title>
        <authorList>
            <person name="Gostincar C."/>
            <person name="Stajich J.E."/>
            <person name="Zupancic J."/>
            <person name="Zalar P."/>
            <person name="Gunde-Cimerman N."/>
        </authorList>
    </citation>
    <scope>NUCLEOTIDE SEQUENCE [LARGE SCALE GENOMIC DNA]</scope>
    <source>
        <strain evidence="5 6">EXF-171</strain>
    </source>
</reference>
<dbReference type="SUPFAM" id="SSF50630">
    <property type="entry name" value="Acid proteases"/>
    <property type="match status" value="1"/>
</dbReference>
<dbReference type="Pfam" id="PF00026">
    <property type="entry name" value="Asp"/>
    <property type="match status" value="1"/>
</dbReference>
<sequence>MRMVVILDTGSADLYFDSANSATCQSTGEYSCRGGSFSPDDSSTYQVVDPYPAFDTAFGDGSTAAGPFGEDTVGIGDVRIENVQFGLAQELDITTGYAVGLMGLGYSYIEASYSTYPNIPEVLQSTGVINSRLYSVYLNDLSDISGTILFGGIDPSKYTGDLTTLNILPDIISGGISMFVTTVTDLSITEDGETYNLFSGGSPGIDAYDSYDDALPVLLDTGAAAWSVPISYYTTYIMPFFRFVDDYGLCGCSHRDDDLHLTLTFGGLIPIRVPIADLLVPIYNATTRAPIPYNEDEDTCALLIVPAEPTGYGFQTLGDAILRSMYVVFDLDNGQLSVAQAAEDNDASAGAGRSNPIPVPRGPDGIASALSSAAAEADYVGAVSTQSYSIAPPVTVASETGDLSATTASSTIGTATGTKAVPAGARVSDDGIAGGEGGIDEGNQGSGGYDGDGDGVDDEGDGDAGSSSSSTSSTGDSSSTSSGAAAAVKGTGTVGSDWRDWWVPGIFVLGVGVGMGILI</sequence>
<organism evidence="5 6">
    <name type="scientific">Hortaea werneckii</name>
    <name type="common">Black yeast</name>
    <name type="synonym">Cladosporium werneckii</name>
    <dbReference type="NCBI Taxonomy" id="91943"/>
    <lineage>
        <taxon>Eukaryota</taxon>
        <taxon>Fungi</taxon>
        <taxon>Dikarya</taxon>
        <taxon>Ascomycota</taxon>
        <taxon>Pezizomycotina</taxon>
        <taxon>Dothideomycetes</taxon>
        <taxon>Dothideomycetidae</taxon>
        <taxon>Mycosphaerellales</taxon>
        <taxon>Teratosphaeriaceae</taxon>
        <taxon>Hortaea</taxon>
    </lineage>
</organism>
<dbReference type="AlphaFoldDB" id="A0A3M7HKP8"/>
<dbReference type="InterPro" id="IPR021109">
    <property type="entry name" value="Peptidase_aspartic_dom_sf"/>
</dbReference>
<evidence type="ECO:0000256" key="3">
    <source>
        <dbReference type="SAM" id="MobiDB-lite"/>
    </source>
</evidence>
<dbReference type="VEuPathDB" id="FungiDB:BTJ68_12397"/>
<dbReference type="InterPro" id="IPR033121">
    <property type="entry name" value="PEPTIDASE_A1"/>
</dbReference>
<feature type="domain" description="Peptidase A1" evidence="4">
    <location>
        <begin position="1"/>
        <end position="339"/>
    </location>
</feature>
<evidence type="ECO:0000313" key="5">
    <source>
        <dbReference type="EMBL" id="RMZ13482.1"/>
    </source>
</evidence>
<dbReference type="PROSITE" id="PS51767">
    <property type="entry name" value="PEPTIDASE_A1"/>
    <property type="match status" value="1"/>
</dbReference>
<dbReference type="InterPro" id="IPR001461">
    <property type="entry name" value="Aspartic_peptidase_A1"/>
</dbReference>
<dbReference type="GO" id="GO:0000324">
    <property type="term" value="C:fungal-type vacuole"/>
    <property type="evidence" value="ECO:0007669"/>
    <property type="project" value="TreeGrafter"/>
</dbReference>
<evidence type="ECO:0000256" key="2">
    <source>
        <dbReference type="PIRSR" id="PIRSR601461-1"/>
    </source>
</evidence>
<dbReference type="PRINTS" id="PR00792">
    <property type="entry name" value="PEPSIN"/>
</dbReference>
<evidence type="ECO:0000313" key="6">
    <source>
        <dbReference type="Proteomes" id="UP000281468"/>
    </source>
</evidence>
<proteinExistence type="inferred from homology"/>
<feature type="compositionally biased region" description="Low complexity" evidence="3">
    <location>
        <begin position="464"/>
        <end position="484"/>
    </location>
</feature>
<dbReference type="GO" id="GO:0006508">
    <property type="term" value="P:proteolysis"/>
    <property type="evidence" value="ECO:0007669"/>
    <property type="project" value="InterPro"/>
</dbReference>
<dbReference type="GO" id="GO:0004190">
    <property type="term" value="F:aspartic-type endopeptidase activity"/>
    <property type="evidence" value="ECO:0007669"/>
    <property type="project" value="InterPro"/>
</dbReference>
<feature type="region of interest" description="Disordered" evidence="3">
    <location>
        <begin position="422"/>
        <end position="484"/>
    </location>
</feature>
<accession>A0A3M7HKP8</accession>
<dbReference type="PANTHER" id="PTHR47966:SF51">
    <property type="entry name" value="BETA-SITE APP-CLEAVING ENZYME, ISOFORM A-RELATED"/>
    <property type="match status" value="1"/>
</dbReference>
<evidence type="ECO:0000256" key="1">
    <source>
        <dbReference type="ARBA" id="ARBA00007447"/>
    </source>
</evidence>
<feature type="active site" evidence="2">
    <location>
        <position position="8"/>
    </location>
</feature>
<evidence type="ECO:0000259" key="4">
    <source>
        <dbReference type="PROSITE" id="PS51767"/>
    </source>
</evidence>
<feature type="compositionally biased region" description="Acidic residues" evidence="3">
    <location>
        <begin position="451"/>
        <end position="462"/>
    </location>
</feature>
<name>A0A3M7HKP8_HORWE</name>
<dbReference type="Gene3D" id="2.40.70.10">
    <property type="entry name" value="Acid Proteases"/>
    <property type="match status" value="2"/>
</dbReference>
<feature type="active site" evidence="2">
    <location>
        <position position="220"/>
    </location>
</feature>
<comment type="similarity">
    <text evidence="1">Belongs to the peptidase A1 family.</text>
</comment>
<dbReference type="PANTHER" id="PTHR47966">
    <property type="entry name" value="BETA-SITE APP-CLEAVING ENZYME, ISOFORM A-RELATED"/>
    <property type="match status" value="1"/>
</dbReference>
<dbReference type="Proteomes" id="UP000281468">
    <property type="component" value="Unassembled WGS sequence"/>
</dbReference>
<gene>
    <name evidence="5" type="ORF">D0862_02323</name>
</gene>
<protein>
    <recommendedName>
        <fullName evidence="4">Peptidase A1 domain-containing protein</fullName>
    </recommendedName>
</protein>
<feature type="region of interest" description="Disordered" evidence="3">
    <location>
        <begin position="345"/>
        <end position="364"/>
    </location>
</feature>
<dbReference type="EMBL" id="QWIQ01000042">
    <property type="protein sequence ID" value="RMZ13482.1"/>
    <property type="molecule type" value="Genomic_DNA"/>
</dbReference>
<comment type="caution">
    <text evidence="5">The sequence shown here is derived from an EMBL/GenBank/DDBJ whole genome shotgun (WGS) entry which is preliminary data.</text>
</comment>